<dbReference type="InterPro" id="IPR036397">
    <property type="entry name" value="RNaseH_sf"/>
</dbReference>
<dbReference type="InterPro" id="IPR009057">
    <property type="entry name" value="Homeodomain-like_sf"/>
</dbReference>
<protein>
    <recommendedName>
        <fullName evidence="5">Transposase</fullName>
    </recommendedName>
</protein>
<comment type="caution">
    <text evidence="3">The sequence shown here is derived from an EMBL/GenBank/DDBJ whole genome shotgun (WGS) entry which is preliminary data.</text>
</comment>
<feature type="domain" description="Tc1-like transposase DDE" evidence="2">
    <location>
        <begin position="141"/>
        <end position="275"/>
    </location>
</feature>
<name>A0AAV7KEZ8_9METZ</name>
<evidence type="ECO:0000259" key="1">
    <source>
        <dbReference type="Pfam" id="PF01498"/>
    </source>
</evidence>
<gene>
    <name evidence="3" type="ORF">LOD99_14534</name>
</gene>
<accession>A0AAV7KEZ8</accession>
<dbReference type="Pfam" id="PF13358">
    <property type="entry name" value="DDE_3"/>
    <property type="match status" value="1"/>
</dbReference>
<dbReference type="Pfam" id="PF01498">
    <property type="entry name" value="HTH_Tnp_Tc3_2"/>
    <property type="match status" value="1"/>
</dbReference>
<evidence type="ECO:0000313" key="3">
    <source>
        <dbReference type="EMBL" id="KAI6659611.1"/>
    </source>
</evidence>
<dbReference type="InterPro" id="IPR047655">
    <property type="entry name" value="Transpos_IS630-like"/>
</dbReference>
<keyword evidence="4" id="KW-1185">Reference proteome</keyword>
<reference evidence="3 4" key="1">
    <citation type="journal article" date="2023" name="BMC Biol.">
        <title>The compact genome of the sponge Oopsacas minuta (Hexactinellida) is lacking key metazoan core genes.</title>
        <authorList>
            <person name="Santini S."/>
            <person name="Schenkelaars Q."/>
            <person name="Jourda C."/>
            <person name="Duchesne M."/>
            <person name="Belahbib H."/>
            <person name="Rocher C."/>
            <person name="Selva M."/>
            <person name="Riesgo A."/>
            <person name="Vervoort M."/>
            <person name="Leys S.P."/>
            <person name="Kodjabachian L."/>
            <person name="Le Bivic A."/>
            <person name="Borchiellini C."/>
            <person name="Claverie J.M."/>
            <person name="Renard E."/>
        </authorList>
    </citation>
    <scope>NUCLEOTIDE SEQUENCE [LARGE SCALE GENOMIC DNA]</scope>
    <source>
        <strain evidence="3">SPO-2</strain>
    </source>
</reference>
<dbReference type="AlphaFoldDB" id="A0AAV7KEZ8"/>
<evidence type="ECO:0000313" key="4">
    <source>
        <dbReference type="Proteomes" id="UP001165289"/>
    </source>
</evidence>
<organism evidence="3 4">
    <name type="scientific">Oopsacas minuta</name>
    <dbReference type="NCBI Taxonomy" id="111878"/>
    <lineage>
        <taxon>Eukaryota</taxon>
        <taxon>Metazoa</taxon>
        <taxon>Porifera</taxon>
        <taxon>Hexactinellida</taxon>
        <taxon>Hexasterophora</taxon>
        <taxon>Lyssacinosida</taxon>
        <taxon>Leucopsacidae</taxon>
        <taxon>Oopsacas</taxon>
    </lineage>
</organism>
<dbReference type="InterPro" id="IPR038717">
    <property type="entry name" value="Tc1-like_DDE_dom"/>
</dbReference>
<feature type="domain" description="Transposase Tc1-like" evidence="1">
    <location>
        <begin position="67"/>
        <end position="132"/>
    </location>
</feature>
<sequence>MTQIVKREMIKTLLQSKQLSPKQISKNVRISLATVYNVKARLDAGGEISHKKGAGRPNTIRSAIKHSVIQQVRCKPYLSLRTLASRAPYMTSYQTVRRILKDQSYTKPYPTKTSMLSEKNRLYRIRWAKKHKYPKKEWANTVFLDEMSIWLSRGRIRMWTKSNKKRFAPKTKHVSKIHAWAAFSSMATFPLCIFAQNMDSDLFLQIMEGHLIAQANVFHENNWRLVMENDPKHTSRKVKVWLSQNVPKQIPWPSQSPDLNPIENLFGWVKQELIKLGPRSIPELKEKLEGSWNRIDPAFLRPYWESMTRRCQMAVDNDRYPIKY</sequence>
<dbReference type="InterPro" id="IPR002492">
    <property type="entry name" value="Transposase_Tc1-like"/>
</dbReference>
<dbReference type="EMBL" id="JAKMXF010000055">
    <property type="protein sequence ID" value="KAI6659611.1"/>
    <property type="molecule type" value="Genomic_DNA"/>
</dbReference>
<dbReference type="NCBIfam" id="NF033545">
    <property type="entry name" value="transpos_IS630"/>
    <property type="match status" value="1"/>
</dbReference>
<dbReference type="Proteomes" id="UP001165289">
    <property type="component" value="Unassembled WGS sequence"/>
</dbReference>
<dbReference type="Gene3D" id="3.30.420.10">
    <property type="entry name" value="Ribonuclease H-like superfamily/Ribonuclease H"/>
    <property type="match status" value="1"/>
</dbReference>
<proteinExistence type="predicted"/>
<dbReference type="GO" id="GO:0015074">
    <property type="term" value="P:DNA integration"/>
    <property type="evidence" value="ECO:0007669"/>
    <property type="project" value="InterPro"/>
</dbReference>
<dbReference type="SUPFAM" id="SSF46689">
    <property type="entry name" value="Homeodomain-like"/>
    <property type="match status" value="1"/>
</dbReference>
<dbReference type="GO" id="GO:0003677">
    <property type="term" value="F:DNA binding"/>
    <property type="evidence" value="ECO:0007669"/>
    <property type="project" value="InterPro"/>
</dbReference>
<dbReference type="PANTHER" id="PTHR46068">
    <property type="entry name" value="PROTEIN CBG27172"/>
    <property type="match status" value="1"/>
</dbReference>
<dbReference type="PANTHER" id="PTHR46068:SF1">
    <property type="entry name" value="TRANSPOSASE IS30-LIKE HTH DOMAIN-CONTAINING PROTEIN"/>
    <property type="match status" value="1"/>
</dbReference>
<evidence type="ECO:0008006" key="5">
    <source>
        <dbReference type="Google" id="ProtNLM"/>
    </source>
</evidence>
<dbReference type="GO" id="GO:0006313">
    <property type="term" value="P:DNA transposition"/>
    <property type="evidence" value="ECO:0007669"/>
    <property type="project" value="InterPro"/>
</dbReference>
<evidence type="ECO:0000259" key="2">
    <source>
        <dbReference type="Pfam" id="PF13358"/>
    </source>
</evidence>